<name>A0A2P5I3S6_DIAHE</name>
<gene>
    <name evidence="2" type="ORF">DHEL01_v204444</name>
</gene>
<dbReference type="InterPro" id="IPR011051">
    <property type="entry name" value="RmlC_Cupin_sf"/>
</dbReference>
<dbReference type="AlphaFoldDB" id="A0A2P5I3S6"/>
<dbReference type="Proteomes" id="UP000094444">
    <property type="component" value="Unassembled WGS sequence"/>
</dbReference>
<dbReference type="InterPro" id="IPR047142">
    <property type="entry name" value="OryJ/VirC-like"/>
</dbReference>
<dbReference type="InterPro" id="IPR014710">
    <property type="entry name" value="RmlC-like_jellyroll"/>
</dbReference>
<dbReference type="Gene3D" id="2.60.120.10">
    <property type="entry name" value="Jelly Rolls"/>
    <property type="match status" value="1"/>
</dbReference>
<evidence type="ECO:0000256" key="1">
    <source>
        <dbReference type="SAM" id="MobiDB-lite"/>
    </source>
</evidence>
<dbReference type="CDD" id="cd02231">
    <property type="entry name" value="cupin_BLL6423-like"/>
    <property type="match status" value="1"/>
</dbReference>
<proteinExistence type="predicted"/>
<protein>
    <submittedName>
        <fullName evidence="2">Cupin domain-containing protein</fullName>
    </submittedName>
</protein>
<dbReference type="InParanoid" id="A0A2P5I3S6"/>
<feature type="region of interest" description="Disordered" evidence="1">
    <location>
        <begin position="1"/>
        <end position="20"/>
    </location>
</feature>
<sequence length="200" mass="21995">MASSSATRPPAENQLSSNPGVHVQVTTHDAEGKAVVKSTTPVKWVRYDDDKLVMSVLYTTQFPPDLNDEADIKLHESRVAKGPEATGLALKGGTVLRYVEFSPGYTMMHRTQSLDYGIVMEGSVVAVLDSGVTLPLEEHYMKKGDIMVQRATMHAWKNPSDTEWARMLFCLQDCRPLFVGEERLKEAGVGDSLPPSGNDD</sequence>
<comment type="caution">
    <text evidence="2">The sequence shown here is derived from an EMBL/GenBank/DDBJ whole genome shotgun (WGS) entry which is preliminary data.</text>
</comment>
<dbReference type="OrthoDB" id="5840532at2759"/>
<evidence type="ECO:0000313" key="2">
    <source>
        <dbReference type="EMBL" id="POS77152.1"/>
    </source>
</evidence>
<accession>A0A2P5I3S6</accession>
<dbReference type="PANTHER" id="PTHR36156">
    <property type="entry name" value="SLR2101 PROTEIN"/>
    <property type="match status" value="1"/>
</dbReference>
<organism evidence="2 3">
    <name type="scientific">Diaporthe helianthi</name>
    <dbReference type="NCBI Taxonomy" id="158607"/>
    <lineage>
        <taxon>Eukaryota</taxon>
        <taxon>Fungi</taxon>
        <taxon>Dikarya</taxon>
        <taxon>Ascomycota</taxon>
        <taxon>Pezizomycotina</taxon>
        <taxon>Sordariomycetes</taxon>
        <taxon>Sordariomycetidae</taxon>
        <taxon>Diaporthales</taxon>
        <taxon>Diaporthaceae</taxon>
        <taxon>Diaporthe</taxon>
    </lineage>
</organism>
<dbReference type="SUPFAM" id="SSF51182">
    <property type="entry name" value="RmlC-like cupins"/>
    <property type="match status" value="1"/>
</dbReference>
<dbReference type="EMBL" id="MAVT02000295">
    <property type="protein sequence ID" value="POS77152.1"/>
    <property type="molecule type" value="Genomic_DNA"/>
</dbReference>
<evidence type="ECO:0000313" key="3">
    <source>
        <dbReference type="Proteomes" id="UP000094444"/>
    </source>
</evidence>
<reference evidence="2" key="1">
    <citation type="submission" date="2017-09" db="EMBL/GenBank/DDBJ databases">
        <title>Polyketide synthases of a Diaporthe helianthi virulent isolate.</title>
        <authorList>
            <person name="Baroncelli R."/>
        </authorList>
    </citation>
    <scope>NUCLEOTIDE SEQUENCE [LARGE SCALE GENOMIC DNA]</scope>
    <source>
        <strain evidence="2">7/96</strain>
    </source>
</reference>
<keyword evidence="3" id="KW-1185">Reference proteome</keyword>
<dbReference type="PANTHER" id="PTHR36156:SF2">
    <property type="entry name" value="CUPIN TYPE-2 DOMAIN-CONTAINING PROTEIN"/>
    <property type="match status" value="1"/>
</dbReference>